<dbReference type="Proteomes" id="UP001501094">
    <property type="component" value="Unassembled WGS sequence"/>
</dbReference>
<feature type="compositionally biased region" description="Low complexity" evidence="1">
    <location>
        <begin position="282"/>
        <end position="297"/>
    </location>
</feature>
<accession>A0ABN2NGB4</accession>
<keyword evidence="2" id="KW-0812">Transmembrane</keyword>
<feature type="region of interest" description="Disordered" evidence="1">
    <location>
        <begin position="321"/>
        <end position="354"/>
    </location>
</feature>
<feature type="compositionally biased region" description="Polar residues" evidence="1">
    <location>
        <begin position="1"/>
        <end position="16"/>
    </location>
</feature>
<feature type="compositionally biased region" description="Low complexity" evidence="1">
    <location>
        <begin position="117"/>
        <end position="131"/>
    </location>
</feature>
<feature type="transmembrane region" description="Helical" evidence="2">
    <location>
        <begin position="428"/>
        <end position="456"/>
    </location>
</feature>
<evidence type="ECO:0000256" key="1">
    <source>
        <dbReference type="SAM" id="MobiDB-lite"/>
    </source>
</evidence>
<dbReference type="InterPro" id="IPR021949">
    <property type="entry name" value="DUF3566_TM"/>
</dbReference>
<dbReference type="Pfam" id="PF12089">
    <property type="entry name" value="DUF3566"/>
    <property type="match status" value="1"/>
</dbReference>
<feature type="region of interest" description="Disordered" evidence="1">
    <location>
        <begin position="1"/>
        <end position="237"/>
    </location>
</feature>
<evidence type="ECO:0000313" key="4">
    <source>
        <dbReference type="EMBL" id="GAA1863745.1"/>
    </source>
</evidence>
<feature type="transmembrane region" description="Helical" evidence="2">
    <location>
        <begin position="371"/>
        <end position="394"/>
    </location>
</feature>
<keyword evidence="2" id="KW-1133">Transmembrane helix</keyword>
<comment type="caution">
    <text evidence="4">The sequence shown here is derived from an EMBL/GenBank/DDBJ whole genome shotgun (WGS) entry which is preliminary data.</text>
</comment>
<dbReference type="EMBL" id="BAAANL010000004">
    <property type="protein sequence ID" value="GAA1863745.1"/>
    <property type="molecule type" value="Genomic_DNA"/>
</dbReference>
<feature type="compositionally biased region" description="Polar residues" evidence="1">
    <location>
        <begin position="170"/>
        <end position="188"/>
    </location>
</feature>
<evidence type="ECO:0000313" key="5">
    <source>
        <dbReference type="Proteomes" id="UP001501094"/>
    </source>
</evidence>
<keyword evidence="5" id="KW-1185">Reference proteome</keyword>
<feature type="domain" description="DUF3566" evidence="3">
    <location>
        <begin position="353"/>
        <end position="470"/>
    </location>
</feature>
<reference evidence="4 5" key="1">
    <citation type="journal article" date="2019" name="Int. J. Syst. Evol. Microbiol.">
        <title>The Global Catalogue of Microorganisms (GCM) 10K type strain sequencing project: providing services to taxonomists for standard genome sequencing and annotation.</title>
        <authorList>
            <consortium name="The Broad Institute Genomics Platform"/>
            <consortium name="The Broad Institute Genome Sequencing Center for Infectious Disease"/>
            <person name="Wu L."/>
            <person name="Ma J."/>
        </authorList>
    </citation>
    <scope>NUCLEOTIDE SEQUENCE [LARGE SCALE GENOMIC DNA]</scope>
    <source>
        <strain evidence="4 5">JCM 14326</strain>
    </source>
</reference>
<feature type="compositionally biased region" description="Basic and acidic residues" evidence="1">
    <location>
        <begin position="198"/>
        <end position="217"/>
    </location>
</feature>
<gene>
    <name evidence="4" type="ORF">GCM10009751_22170</name>
</gene>
<proteinExistence type="predicted"/>
<sequence length="471" mass="46368">MTSSNHTGQGPGSTTAEIGGGQDPARPADAARDSASADDAASASGIPVGVVSADPSGVAAARNEPVPNRSGVPDVVTGDSTEEVEKPAGGTVSEKVAEPVREVSSAIPVVEAGGNGASKAAPPSSSGDGAPKPIPGGFWKSAYEAGAAAPSSRYTSSAAEAEVKDPSGKAESTPSLGSAIVNATNPVGTTPGAAEVDDTTKPRRDAAPAGKPSDEWQRVPAAEADKPAGAGAAAAGAAAGAAVAGAGAAAASDTAANVKQGAVKAAQAALAAARNAAKKVSSAMPDATTATAPSETPAAPPAPPEMHYTAGAVRGKASVADEAASPVTAGTTPKADAGSDPASGATPRPASGPRRVRLAISRIDPWSVMKLAFLLSVAIAIMTVVATAVFWSVIDSLGVFKEIETFVNDAIGTETEVNFMQYVEFERVVSLATLIAICNVVLLTALATIMTFLYNITAALVGGVHMTLTDD</sequence>
<evidence type="ECO:0000259" key="3">
    <source>
        <dbReference type="Pfam" id="PF12089"/>
    </source>
</evidence>
<feature type="compositionally biased region" description="Low complexity" evidence="1">
    <location>
        <begin position="227"/>
        <end position="237"/>
    </location>
</feature>
<protein>
    <recommendedName>
        <fullName evidence="3">DUF3566 domain-containing protein</fullName>
    </recommendedName>
</protein>
<keyword evidence="2" id="KW-0472">Membrane</keyword>
<evidence type="ECO:0000256" key="2">
    <source>
        <dbReference type="SAM" id="Phobius"/>
    </source>
</evidence>
<dbReference type="RefSeq" id="WP_344102654.1">
    <property type="nucleotide sequence ID" value="NZ_BAAANL010000004.1"/>
</dbReference>
<name>A0ABN2NGB4_9MICO</name>
<organism evidence="4 5">
    <name type="scientific">Myceligenerans crystallogenes</name>
    <dbReference type="NCBI Taxonomy" id="316335"/>
    <lineage>
        <taxon>Bacteria</taxon>
        <taxon>Bacillati</taxon>
        <taxon>Actinomycetota</taxon>
        <taxon>Actinomycetes</taxon>
        <taxon>Micrococcales</taxon>
        <taxon>Promicromonosporaceae</taxon>
        <taxon>Myceligenerans</taxon>
    </lineage>
</organism>
<feature type="region of interest" description="Disordered" evidence="1">
    <location>
        <begin position="282"/>
        <end position="308"/>
    </location>
</feature>
<feature type="compositionally biased region" description="Low complexity" evidence="1">
    <location>
        <begin position="23"/>
        <end position="44"/>
    </location>
</feature>